<evidence type="ECO:0000313" key="2">
    <source>
        <dbReference type="EMBL" id="ADL08303.1"/>
    </source>
</evidence>
<name>D9RY79_THEOJ</name>
<dbReference type="KEGG" id="toc:Toce_1561"/>
<dbReference type="Proteomes" id="UP000000272">
    <property type="component" value="Chromosome"/>
</dbReference>
<keyword evidence="1" id="KW-1133">Transmembrane helix</keyword>
<gene>
    <name evidence="2" type="ordered locus">Toce_1561</name>
</gene>
<keyword evidence="1" id="KW-0472">Membrane</keyword>
<sequence>MSGGALFFLGFAWVFIITGVFVTMSSLVKHQTK</sequence>
<evidence type="ECO:0000256" key="1">
    <source>
        <dbReference type="SAM" id="Phobius"/>
    </source>
</evidence>
<dbReference type="EMBL" id="CP002131">
    <property type="protein sequence ID" value="ADL08303.1"/>
    <property type="molecule type" value="Genomic_DNA"/>
</dbReference>
<protein>
    <submittedName>
        <fullName evidence="2">Uncharacterized protein</fullName>
    </submittedName>
</protein>
<keyword evidence="1" id="KW-0812">Transmembrane</keyword>
<proteinExistence type="predicted"/>
<evidence type="ECO:0000313" key="3">
    <source>
        <dbReference type="Proteomes" id="UP000000272"/>
    </source>
</evidence>
<dbReference type="AlphaFoldDB" id="D9RY79"/>
<organism evidence="2 3">
    <name type="scientific">Thermosediminibacter oceani (strain ATCC BAA-1034 / DSM 16646 / JW/IW-1228P)</name>
    <dbReference type="NCBI Taxonomy" id="555079"/>
    <lineage>
        <taxon>Bacteria</taxon>
        <taxon>Bacillati</taxon>
        <taxon>Bacillota</taxon>
        <taxon>Clostridia</taxon>
        <taxon>Thermosediminibacterales</taxon>
        <taxon>Thermosediminibacteraceae</taxon>
        <taxon>Thermosediminibacter</taxon>
    </lineage>
</organism>
<dbReference type="HOGENOM" id="CLU_3384264_0_0_9"/>
<feature type="transmembrane region" description="Helical" evidence="1">
    <location>
        <begin position="6"/>
        <end position="28"/>
    </location>
</feature>
<accession>D9RY79</accession>
<reference evidence="2 3" key="1">
    <citation type="journal article" date="2010" name="Stand. Genomic Sci.">
        <title>Complete genome sequence of Thermosediminibacter oceani type strain (JW/IW-1228P).</title>
        <authorList>
            <person name="Pitluck S."/>
            <person name="Yasawong M."/>
            <person name="Munk C."/>
            <person name="Nolan M."/>
            <person name="Lapidus A."/>
            <person name="Lucas S."/>
            <person name="Glavina Del Rio T."/>
            <person name="Tice H."/>
            <person name="Cheng J.F."/>
            <person name="Bruce D."/>
            <person name="Detter C."/>
            <person name="Tapia R."/>
            <person name="Han C."/>
            <person name="Goodwin L."/>
            <person name="Liolios K."/>
            <person name="Ivanova N."/>
            <person name="Mavromatis K."/>
            <person name="Mikhailova N."/>
            <person name="Pati A."/>
            <person name="Chen A."/>
            <person name="Palaniappan K."/>
            <person name="Land M."/>
            <person name="Hauser L."/>
            <person name="Chang Y.J."/>
            <person name="Jeffries C.D."/>
            <person name="Rohde M."/>
            <person name="Spring S."/>
            <person name="Sikorski J."/>
            <person name="Goker M."/>
            <person name="Woyke T."/>
            <person name="Bristow J."/>
            <person name="Eisen J.A."/>
            <person name="Markowitz V."/>
            <person name="Hugenholtz P."/>
            <person name="Kyrpides N.C."/>
            <person name="Klenk H.P."/>
        </authorList>
    </citation>
    <scope>NUCLEOTIDE SEQUENCE [LARGE SCALE GENOMIC DNA]</scope>
    <source>
        <strain evidence="3">ATCC BAA-1034 / DSM 16646 / JW/IW-1228P</strain>
    </source>
</reference>
<keyword evidence="3" id="KW-1185">Reference proteome</keyword>
<dbReference type="STRING" id="555079.Toce_1561"/>